<evidence type="ECO:0000259" key="8">
    <source>
        <dbReference type="Pfam" id="PF16738"/>
    </source>
</evidence>
<dbReference type="InterPro" id="IPR013783">
    <property type="entry name" value="Ig-like_fold"/>
</dbReference>
<evidence type="ECO:0000256" key="3">
    <source>
        <dbReference type="ARBA" id="ARBA00023277"/>
    </source>
</evidence>
<dbReference type="RefSeq" id="WP_105015270.1">
    <property type="nucleotide sequence ID" value="NZ_MSCN01000001.1"/>
</dbReference>
<dbReference type="Pfam" id="PF03065">
    <property type="entry name" value="Glyco_hydro_57"/>
    <property type="match status" value="1"/>
</dbReference>
<dbReference type="Pfam" id="PF18962">
    <property type="entry name" value="Por_Secre_tail"/>
    <property type="match status" value="1"/>
</dbReference>
<protein>
    <recommendedName>
        <fullName evidence="12">Secretion system C-terminal sorting domain-containing protein</fullName>
    </recommendedName>
</protein>
<dbReference type="PANTHER" id="PTHR36306:SF1">
    <property type="entry name" value="ALPHA-AMYLASE-RELATED"/>
    <property type="match status" value="1"/>
</dbReference>
<evidence type="ECO:0000256" key="2">
    <source>
        <dbReference type="ARBA" id="ARBA00022729"/>
    </source>
</evidence>
<dbReference type="GO" id="GO:0003824">
    <property type="term" value="F:catalytic activity"/>
    <property type="evidence" value="ECO:0007669"/>
    <property type="project" value="InterPro"/>
</dbReference>
<dbReference type="SUPFAM" id="SSF88713">
    <property type="entry name" value="Glycoside hydrolase/deacetylase"/>
    <property type="match status" value="1"/>
</dbReference>
<dbReference type="NCBIfam" id="TIGR04183">
    <property type="entry name" value="Por_Secre_tail"/>
    <property type="match status" value="1"/>
</dbReference>
<dbReference type="InterPro" id="IPR052046">
    <property type="entry name" value="GH57_Enzymes"/>
</dbReference>
<name>A0A2S7WM43_9FLAO</name>
<dbReference type="InterPro" id="IPR031965">
    <property type="entry name" value="CBM26"/>
</dbReference>
<keyword evidence="3 4" id="KW-0119">Carbohydrate metabolism</keyword>
<comment type="caution">
    <text evidence="10">The sequence shown here is derived from an EMBL/GenBank/DDBJ whole genome shotgun (WGS) entry which is preliminary data.</text>
</comment>
<evidence type="ECO:0000313" key="10">
    <source>
        <dbReference type="EMBL" id="PQJ78678.1"/>
    </source>
</evidence>
<evidence type="ECO:0000259" key="7">
    <source>
        <dbReference type="Pfam" id="PF13290"/>
    </source>
</evidence>
<organism evidence="10 11">
    <name type="scientific">Polaribacter porphyrae</name>
    <dbReference type="NCBI Taxonomy" id="1137780"/>
    <lineage>
        <taxon>Bacteria</taxon>
        <taxon>Pseudomonadati</taxon>
        <taxon>Bacteroidota</taxon>
        <taxon>Flavobacteriia</taxon>
        <taxon>Flavobacteriales</taxon>
        <taxon>Flavobacteriaceae</taxon>
    </lineage>
</organism>
<feature type="domain" description="Secretion system C-terminal sorting" evidence="9">
    <location>
        <begin position="865"/>
        <end position="929"/>
    </location>
</feature>
<evidence type="ECO:0000313" key="11">
    <source>
        <dbReference type="Proteomes" id="UP000238882"/>
    </source>
</evidence>
<dbReference type="Pfam" id="PF16738">
    <property type="entry name" value="CBM26"/>
    <property type="match status" value="1"/>
</dbReference>
<dbReference type="AlphaFoldDB" id="A0A2S7WM43"/>
<comment type="similarity">
    <text evidence="1 4">Belongs to the glycosyl hydrolase 57 family.</text>
</comment>
<dbReference type="OrthoDB" id="9798438at2"/>
<dbReference type="Pfam" id="PF13290">
    <property type="entry name" value="CHB_HEX_C_1"/>
    <property type="match status" value="1"/>
</dbReference>
<dbReference type="InterPro" id="IPR027291">
    <property type="entry name" value="Glyco_hydro_38_N_sf"/>
</dbReference>
<feature type="chain" id="PRO_5015436275" description="Secretion system C-terminal sorting domain-containing protein" evidence="5">
    <location>
        <begin position="19"/>
        <end position="933"/>
    </location>
</feature>
<dbReference type="GO" id="GO:0005975">
    <property type="term" value="P:carbohydrate metabolic process"/>
    <property type="evidence" value="ECO:0007669"/>
    <property type="project" value="InterPro"/>
</dbReference>
<evidence type="ECO:0000256" key="1">
    <source>
        <dbReference type="ARBA" id="ARBA00006821"/>
    </source>
</evidence>
<dbReference type="Gene3D" id="2.60.40.10">
    <property type="entry name" value="Immunoglobulins"/>
    <property type="match status" value="1"/>
</dbReference>
<dbReference type="InterPro" id="IPR059177">
    <property type="entry name" value="GH29D-like_dom"/>
</dbReference>
<dbReference type="EMBL" id="MSCN01000001">
    <property type="protein sequence ID" value="PQJ78678.1"/>
    <property type="molecule type" value="Genomic_DNA"/>
</dbReference>
<dbReference type="PANTHER" id="PTHR36306">
    <property type="entry name" value="ALPHA-AMYLASE-RELATED-RELATED"/>
    <property type="match status" value="1"/>
</dbReference>
<feature type="signal peptide" evidence="5">
    <location>
        <begin position="1"/>
        <end position="18"/>
    </location>
</feature>
<evidence type="ECO:0000256" key="4">
    <source>
        <dbReference type="RuleBase" id="RU361196"/>
    </source>
</evidence>
<feature type="domain" description="Starch-binding module 26" evidence="8">
    <location>
        <begin position="766"/>
        <end position="838"/>
    </location>
</feature>
<evidence type="ECO:0008006" key="12">
    <source>
        <dbReference type="Google" id="ProtNLM"/>
    </source>
</evidence>
<feature type="domain" description="GH29D-like beta-sandwich" evidence="7">
    <location>
        <begin position="686"/>
        <end position="753"/>
    </location>
</feature>
<keyword evidence="2 5" id="KW-0732">Signal</keyword>
<dbReference type="InterPro" id="IPR011330">
    <property type="entry name" value="Glyco_hydro/deAcase_b/a-brl"/>
</dbReference>
<dbReference type="InterPro" id="IPR004300">
    <property type="entry name" value="Glyco_hydro_57_N"/>
</dbReference>
<dbReference type="InterPro" id="IPR026444">
    <property type="entry name" value="Secre_tail"/>
</dbReference>
<accession>A0A2S7WM43</accession>
<dbReference type="Proteomes" id="UP000238882">
    <property type="component" value="Unassembled WGS sequence"/>
</dbReference>
<evidence type="ECO:0000259" key="9">
    <source>
        <dbReference type="Pfam" id="PF18962"/>
    </source>
</evidence>
<dbReference type="Gene3D" id="3.20.110.10">
    <property type="entry name" value="Glycoside hydrolase 38, N terminal domain"/>
    <property type="match status" value="1"/>
</dbReference>
<gene>
    <name evidence="10" type="ORF">BTO18_05525</name>
</gene>
<reference evidence="10 11" key="1">
    <citation type="submission" date="2016-12" db="EMBL/GenBank/DDBJ databases">
        <title>Trade-off between light-utilization and light-protection in marine flavobacteria.</title>
        <authorList>
            <person name="Kumagai Y."/>
            <person name="Yoshizawa S."/>
            <person name="Kogure K."/>
            <person name="Iwasaki W."/>
        </authorList>
    </citation>
    <scope>NUCLEOTIDE SEQUENCE [LARGE SCALE GENOMIC DNA]</scope>
    <source>
        <strain evidence="10 11">NBRC 108759</strain>
    </source>
</reference>
<evidence type="ECO:0000256" key="5">
    <source>
        <dbReference type="SAM" id="SignalP"/>
    </source>
</evidence>
<proteinExistence type="inferred from homology"/>
<keyword evidence="11" id="KW-1185">Reference proteome</keyword>
<sequence length="933" mass="104779">MKYKLLFLILFISFSATAQVHTSYLWHMQQPIYWPDKSVANPFEYQKVWESYQLKQSGQNIYASGLAHPLNNLQEIFGKNDRVNGYQWETKNAINSIRQFANAGAQVNYGACLIENINSLAANNTWGYTQNWKDNIKEAQNWKTSGGFPRMDITGFSWHHVLSPLVSDRVLKKEIQGHKYIVTSNFNSTYSKGFWPAECSFSERIIQVLVEEGFEWSVIANSHLSRTLNDYPNTNFGTSGVNTNPPNKADKVATNGNNWWNGQTDGRGGTFAAPYSYQAHKAKYVNPETGTEYKIDVVPMADLLSYKDGFSEQGTGDIDNNIAPYADPNHPSIVLLAHDGDNAWGGGASYYQEAVKNFTNAAANKGYTPNTIQQFLNDNPVPESSLVKVEDGSWINAANDWGSPQFINWLWPLYTSSFEFNPDGWTEDARNWAVLTAAENFVIMAEDIEGNNQIENIVNPSATSKKSELAWHYLLPGFTSGYMYYGKAIDMEIKQTIAANNAIEVAKEITDNNLNNDTTKPSVFIPQRYPYNPGEIGFGPTYGYQQHLNSADFTVWTFAFDVNGIQSAEIKYRVDNDGVNPLNNNDNETYEGGTSVGSWQSVSMKEKVFPKGNITNDSEIDFFVLPDYIANLYYGKIAGLSEVLVDYYVEVTDSKGNVEKSKIQHVWVGKNLDLAPKVTFTPENNYAANPIEVTISAYDSSDANPKIYYTTDGTEPTESSNEATSSIKINITETTTFRVFAIDNENNKSDIITKTYNIGSIPDITVYFKPDPNWNGNPKIYWWNAKPDGNLADQTWPGTDMQVHNSEWFKHTFSGVSSLNVIFNNGSGGNGNQTEDLNGITQDFWYEWGKGVLSTSENLKNKVKIYPNPATSFIKVDANIQVNSYSIFDALGKEVLKGIIKNQQINITDLEKGIYFLKILKNQKEIKTIKIIK</sequence>
<feature type="domain" description="Glycoside hydrolase family 57 N-terminal" evidence="6">
    <location>
        <begin position="26"/>
        <end position="358"/>
    </location>
</feature>
<evidence type="ECO:0000259" key="6">
    <source>
        <dbReference type="Pfam" id="PF03065"/>
    </source>
</evidence>